<keyword evidence="8" id="KW-0408">Iron</keyword>
<protein>
    <submittedName>
        <fullName evidence="12">Formate dehydrogenase</fullName>
    </submittedName>
</protein>
<comment type="similarity">
    <text evidence="3">Belongs to the prokaryotic molybdopterin-containing oxidoreductase family.</text>
</comment>
<evidence type="ECO:0000256" key="9">
    <source>
        <dbReference type="ARBA" id="ARBA00023014"/>
    </source>
</evidence>
<dbReference type="EMBL" id="LGSZ01000028">
    <property type="protein sequence ID" value="KPH81760.1"/>
    <property type="molecule type" value="Genomic_DNA"/>
</dbReference>
<sequence>MTDDRKITITPYKGPAGGYGSLKSVAQVLVAEKVRPTSAAQLLRQNKPDGFICTSCAWGKPATPHPFEFCENGAKATAWDLTTERAGTEFFAAHTLTELESWSDYELEKAGRLTEPLRFNPATDRYEPVDWETAFTEIGARLKALQSDADQTVFYASGRASLEASFMYQLLARIYGTNNLPDSSNMCHESTSVALPESIGVAVGTVSLQDFEQTDLLLHFAHNPGTSTPRLLHQLQDARRRGVPLIAFNPLRERALERFTNPQSPGQMLTLDETRMSSAIHPVKNGGDIAALTGICKALIAMDDLARDAGQAGPTDREGLLDSTENDAGFSIKAAAAGKTSRNILDHDFIAEHTDGFEAFAAHCRAADWEAIEQISGLKRPALEDVAALYATSDRVMALYGMGLTQHVGGVENVQMLVNLLLLRGNIGKAGAGICAIRGHSNVQGQRTVGITEKPELAPLDMLKERYDFEPPRHQGLATVQACEKMITGEVKAFVALGGNLLRAAPDQPRVEAAWRGLDLTVSIATKLNRSHVLHGTCAYLLPCLVRSEIDAQASGPQTVTVESSLAHFHGSRGGVKPASGTLMSEPAIVAGLAQATLAANPATPWAAWTGDYRRVRAEIEAVWPATFQGLENDMLMPGGLVRPVAARERKWNTRSGKANFIKPTHLFAGDVESLDDPDILQLITLRSNDQFNTTVYGYRDRFRGVSGTRMVVFMSKADIAARGMKDGDRVDLQTASRDGIERIVRGFRIVAYDLPAGVAGAYFPEANPLVPLGHHDRKAHTPAYKAIPVKVTPAVAGADTAVGDAN</sequence>
<dbReference type="Pfam" id="PF00384">
    <property type="entry name" value="Molybdopterin"/>
    <property type="match status" value="1"/>
</dbReference>
<evidence type="ECO:0000256" key="5">
    <source>
        <dbReference type="ARBA" id="ARBA00022505"/>
    </source>
</evidence>
<dbReference type="PIRSF" id="PIRSF000144">
    <property type="entry name" value="CbbBc"/>
    <property type="match status" value="1"/>
</dbReference>
<evidence type="ECO:0000256" key="8">
    <source>
        <dbReference type="ARBA" id="ARBA00023004"/>
    </source>
</evidence>
<accession>A0A0N1F6H3</accession>
<dbReference type="SUPFAM" id="SSF50692">
    <property type="entry name" value="ADC-like"/>
    <property type="match status" value="1"/>
</dbReference>
<gene>
    <name evidence="12" type="ORF">AE618_07655</name>
</gene>
<evidence type="ECO:0000256" key="2">
    <source>
        <dbReference type="ARBA" id="ARBA00001966"/>
    </source>
</evidence>
<dbReference type="SUPFAM" id="SSF53706">
    <property type="entry name" value="Formate dehydrogenase/DMSO reductase, domains 1-3"/>
    <property type="match status" value="1"/>
</dbReference>
<dbReference type="Gene3D" id="2.40.40.20">
    <property type="match status" value="1"/>
</dbReference>
<dbReference type="InterPro" id="IPR009010">
    <property type="entry name" value="Asp_de-COase-like_dom_sf"/>
</dbReference>
<feature type="domain" description="Molybdopterin dinucleotide-binding" evidence="11">
    <location>
        <begin position="681"/>
        <end position="788"/>
    </location>
</feature>
<reference evidence="12 13" key="1">
    <citation type="submission" date="2015-07" db="EMBL/GenBank/DDBJ databases">
        <title>Whole genome sequencing of Bosea vaviloviae isolated from cave pool.</title>
        <authorList>
            <person name="Tan N.E.H."/>
            <person name="Lee Y.P."/>
            <person name="Gan H.M."/>
            <person name="Barton H."/>
            <person name="Savka M.A."/>
        </authorList>
    </citation>
    <scope>NUCLEOTIDE SEQUENCE [LARGE SCALE GENOMIC DNA]</scope>
    <source>
        <strain evidence="12 13">SD260</strain>
    </source>
</reference>
<dbReference type="Gene3D" id="3.40.228.10">
    <property type="entry name" value="Dimethylsulfoxide Reductase, domain 2"/>
    <property type="match status" value="2"/>
</dbReference>
<keyword evidence="5" id="KW-0500">Molybdenum</keyword>
<comment type="caution">
    <text evidence="12">The sequence shown here is derived from an EMBL/GenBank/DDBJ whole genome shotgun (WGS) entry which is preliminary data.</text>
</comment>
<dbReference type="InterPro" id="IPR041953">
    <property type="entry name" value="YdeP_MopB"/>
</dbReference>
<dbReference type="InterPro" id="IPR050123">
    <property type="entry name" value="Prok_molybdopt-oxidoreductase"/>
</dbReference>
<evidence type="ECO:0000256" key="1">
    <source>
        <dbReference type="ARBA" id="ARBA00001942"/>
    </source>
</evidence>
<dbReference type="GO" id="GO:0030151">
    <property type="term" value="F:molybdenum ion binding"/>
    <property type="evidence" value="ECO:0007669"/>
    <property type="project" value="InterPro"/>
</dbReference>
<keyword evidence="9" id="KW-0411">Iron-sulfur</keyword>
<comment type="cofactor">
    <cofactor evidence="1">
        <name>Mo-bis(molybdopterin guanine dinucleotide)</name>
        <dbReference type="ChEBI" id="CHEBI:60539"/>
    </cofactor>
</comment>
<proteinExistence type="inferred from homology"/>
<dbReference type="GO" id="GO:0008863">
    <property type="term" value="F:formate dehydrogenase (NAD+) activity"/>
    <property type="evidence" value="ECO:0007669"/>
    <property type="project" value="InterPro"/>
</dbReference>
<dbReference type="GO" id="GO:0043546">
    <property type="term" value="F:molybdopterin cofactor binding"/>
    <property type="evidence" value="ECO:0007669"/>
    <property type="project" value="InterPro"/>
</dbReference>
<keyword evidence="13" id="KW-1185">Reference proteome</keyword>
<dbReference type="PATRIC" id="fig|1526658.3.peg.2207"/>
<dbReference type="InterPro" id="IPR006657">
    <property type="entry name" value="MoPterin_dinucl-bd_dom"/>
</dbReference>
<dbReference type="AlphaFoldDB" id="A0A0N1F6H3"/>
<dbReference type="Gene3D" id="3.40.50.740">
    <property type="match status" value="2"/>
</dbReference>
<dbReference type="InterPro" id="IPR006656">
    <property type="entry name" value="Mopterin_OxRdtase"/>
</dbReference>
<dbReference type="GO" id="GO:0016020">
    <property type="term" value="C:membrane"/>
    <property type="evidence" value="ECO:0007669"/>
    <property type="project" value="TreeGrafter"/>
</dbReference>
<name>A0A0N1F6H3_9HYPH</name>
<dbReference type="CDD" id="cd02767">
    <property type="entry name" value="MopB_ydeP"/>
    <property type="match status" value="1"/>
</dbReference>
<dbReference type="Pfam" id="PF01568">
    <property type="entry name" value="Molydop_binding"/>
    <property type="match status" value="1"/>
</dbReference>
<evidence type="ECO:0000256" key="4">
    <source>
        <dbReference type="ARBA" id="ARBA00022485"/>
    </source>
</evidence>
<dbReference type="NCBIfam" id="TIGR01701">
    <property type="entry name" value="Fdhalpha-like"/>
    <property type="match status" value="1"/>
</dbReference>
<dbReference type="PANTHER" id="PTHR43105:SF4">
    <property type="entry name" value="PROTEIN YDEP"/>
    <property type="match status" value="1"/>
</dbReference>
<dbReference type="PANTHER" id="PTHR43105">
    <property type="entry name" value="RESPIRATORY NITRATE REDUCTASE"/>
    <property type="match status" value="1"/>
</dbReference>
<dbReference type="GO" id="GO:0045333">
    <property type="term" value="P:cellular respiration"/>
    <property type="evidence" value="ECO:0007669"/>
    <property type="project" value="UniProtKB-ARBA"/>
</dbReference>
<dbReference type="InterPro" id="IPR010046">
    <property type="entry name" value="Mopterin_OxRdtse_a_bac"/>
</dbReference>
<evidence type="ECO:0000259" key="11">
    <source>
        <dbReference type="Pfam" id="PF01568"/>
    </source>
</evidence>
<keyword evidence="6" id="KW-0479">Metal-binding</keyword>
<organism evidence="12 13">
    <name type="scientific">Bosea vaviloviae</name>
    <dbReference type="NCBI Taxonomy" id="1526658"/>
    <lineage>
        <taxon>Bacteria</taxon>
        <taxon>Pseudomonadati</taxon>
        <taxon>Pseudomonadota</taxon>
        <taxon>Alphaproteobacteria</taxon>
        <taxon>Hyphomicrobiales</taxon>
        <taxon>Boseaceae</taxon>
        <taxon>Bosea</taxon>
    </lineage>
</organism>
<dbReference type="GO" id="GO:0051539">
    <property type="term" value="F:4 iron, 4 sulfur cluster binding"/>
    <property type="evidence" value="ECO:0007669"/>
    <property type="project" value="UniProtKB-KW"/>
</dbReference>
<evidence type="ECO:0000259" key="10">
    <source>
        <dbReference type="Pfam" id="PF00384"/>
    </source>
</evidence>
<dbReference type="Proteomes" id="UP000037822">
    <property type="component" value="Unassembled WGS sequence"/>
</dbReference>
<evidence type="ECO:0000313" key="13">
    <source>
        <dbReference type="Proteomes" id="UP000037822"/>
    </source>
</evidence>
<comment type="cofactor">
    <cofactor evidence="2">
        <name>[4Fe-4S] cluster</name>
        <dbReference type="ChEBI" id="CHEBI:49883"/>
    </cofactor>
</comment>
<evidence type="ECO:0000313" key="12">
    <source>
        <dbReference type="EMBL" id="KPH81760.1"/>
    </source>
</evidence>
<evidence type="ECO:0000256" key="3">
    <source>
        <dbReference type="ARBA" id="ARBA00010312"/>
    </source>
</evidence>
<keyword evidence="7" id="KW-0560">Oxidoreductase</keyword>
<dbReference type="CDD" id="cd02787">
    <property type="entry name" value="MopB_CT_ydeP"/>
    <property type="match status" value="1"/>
</dbReference>
<feature type="domain" description="Molybdopterin oxidoreductase" evidence="10">
    <location>
        <begin position="112"/>
        <end position="525"/>
    </location>
</feature>
<dbReference type="GO" id="GO:1990204">
    <property type="term" value="C:oxidoreductase complex"/>
    <property type="evidence" value="ECO:0007669"/>
    <property type="project" value="UniProtKB-ARBA"/>
</dbReference>
<evidence type="ECO:0000256" key="6">
    <source>
        <dbReference type="ARBA" id="ARBA00022723"/>
    </source>
</evidence>
<dbReference type="InterPro" id="IPR037951">
    <property type="entry name" value="MopB_CT_YdeP"/>
</dbReference>
<dbReference type="OrthoDB" id="5287431at2"/>
<keyword evidence="4" id="KW-0004">4Fe-4S</keyword>
<dbReference type="RefSeq" id="WP_054208446.1">
    <property type="nucleotide sequence ID" value="NZ_LGSZ01000028.1"/>
</dbReference>
<evidence type="ECO:0000256" key="7">
    <source>
        <dbReference type="ARBA" id="ARBA00023002"/>
    </source>
</evidence>